<feature type="transmembrane region" description="Helical" evidence="1">
    <location>
        <begin position="53"/>
        <end position="71"/>
    </location>
</feature>
<evidence type="ECO:0000256" key="1">
    <source>
        <dbReference type="SAM" id="Phobius"/>
    </source>
</evidence>
<keyword evidence="1" id="KW-0812">Transmembrane</keyword>
<gene>
    <name evidence="2" type="ORF">HNP21_006272</name>
</gene>
<feature type="transmembrane region" description="Helical" evidence="1">
    <location>
        <begin position="25"/>
        <end position="47"/>
    </location>
</feature>
<dbReference type="Proteomes" id="UP000543174">
    <property type="component" value="Unassembled WGS sequence"/>
</dbReference>
<protein>
    <submittedName>
        <fullName evidence="2">Uncharacterized protein</fullName>
    </submittedName>
</protein>
<name>A0A7W3NHK3_PRIAR</name>
<dbReference type="EMBL" id="JACJHT010000026">
    <property type="protein sequence ID" value="MBA9043094.1"/>
    <property type="molecule type" value="Genomic_DNA"/>
</dbReference>
<dbReference type="AlphaFoldDB" id="A0A7W3NHK3"/>
<organism evidence="2 3">
    <name type="scientific">Priestia aryabhattai</name>
    <name type="common">Bacillus aryabhattai</name>
    <dbReference type="NCBI Taxonomy" id="412384"/>
    <lineage>
        <taxon>Bacteria</taxon>
        <taxon>Bacillati</taxon>
        <taxon>Bacillota</taxon>
        <taxon>Bacilli</taxon>
        <taxon>Bacillales</taxon>
        <taxon>Bacillaceae</taxon>
        <taxon>Priestia</taxon>
    </lineage>
</organism>
<evidence type="ECO:0000313" key="2">
    <source>
        <dbReference type="EMBL" id="MBA9043094.1"/>
    </source>
</evidence>
<reference evidence="2" key="1">
    <citation type="submission" date="2020-08" db="EMBL/GenBank/DDBJ databases">
        <title>Functional genomics of gut bacteria from endangered species of beetles.</title>
        <authorList>
            <person name="Carlos-Shanley C."/>
        </authorList>
    </citation>
    <scope>NUCLEOTIDE SEQUENCE [LARGE SCALE GENOMIC DNA]</scope>
    <source>
        <strain evidence="2">S00060</strain>
    </source>
</reference>
<accession>A0A7W3NHK3</accession>
<sequence>MMEELKQEDRDAGKLYEKGYKWMRFISFFMIVNLIFTVALVAVTLIAPQIQETFQWVAFGVYGFTVLYLIFMREIAFGKTYGSLVVWMRTTWNFSFIASAFGAVTMFVGNTHWTLF</sequence>
<comment type="caution">
    <text evidence="2">The sequence shown here is derived from an EMBL/GenBank/DDBJ whole genome shotgun (WGS) entry which is preliminary data.</text>
</comment>
<keyword evidence="3" id="KW-1185">Reference proteome</keyword>
<evidence type="ECO:0000313" key="3">
    <source>
        <dbReference type="Proteomes" id="UP000543174"/>
    </source>
</evidence>
<feature type="transmembrane region" description="Helical" evidence="1">
    <location>
        <begin position="92"/>
        <end position="113"/>
    </location>
</feature>
<proteinExistence type="predicted"/>
<dbReference type="RefSeq" id="WP_182528287.1">
    <property type="nucleotide sequence ID" value="NZ_JACJHT010000026.1"/>
</dbReference>
<keyword evidence="1" id="KW-0472">Membrane</keyword>
<keyword evidence="1" id="KW-1133">Transmembrane helix</keyword>